<dbReference type="EMBL" id="GL376570">
    <property type="status" value="NOT_ANNOTATED_CDS"/>
    <property type="molecule type" value="Genomic_DNA"/>
</dbReference>
<dbReference type="GO" id="GO:0090575">
    <property type="term" value="C:RNA polymerase II transcription regulator complex"/>
    <property type="evidence" value="ECO:0007669"/>
    <property type="project" value="TreeGrafter"/>
</dbReference>
<feature type="compositionally biased region" description="Basic residues" evidence="10">
    <location>
        <begin position="86"/>
        <end position="97"/>
    </location>
</feature>
<dbReference type="InterPro" id="IPR003316">
    <property type="entry name" value="E2F_WHTH_DNA-bd_dom"/>
</dbReference>
<feature type="compositionally biased region" description="Low complexity" evidence="10">
    <location>
        <begin position="434"/>
        <end position="443"/>
    </location>
</feature>
<keyword evidence="8" id="KW-0131">Cell cycle</keyword>
<dbReference type="STRING" id="431595.K3X798"/>
<comment type="subcellular location">
    <subcellularLocation>
        <location evidence="1 9">Nucleus</location>
    </subcellularLocation>
</comment>
<evidence type="ECO:0000256" key="5">
    <source>
        <dbReference type="ARBA" id="ARBA00023125"/>
    </source>
</evidence>
<dbReference type="AlphaFoldDB" id="K3X798"/>
<dbReference type="EnsemblProtists" id="PYU1_T013097">
    <property type="protein sequence ID" value="PYU1_T013097"/>
    <property type="gene ID" value="PYU1_G013070"/>
</dbReference>
<dbReference type="PANTHER" id="PTHR12081:SF7">
    <property type="entry name" value="TRANSCRIPTION FACTOR EFL-3"/>
    <property type="match status" value="1"/>
</dbReference>
<feature type="domain" description="E2F/DP family winged-helix DNA-binding" evidence="11">
    <location>
        <begin position="275"/>
        <end position="359"/>
    </location>
</feature>
<accession>K3X798</accession>
<feature type="region of interest" description="Disordered" evidence="10">
    <location>
        <begin position="1"/>
        <end position="30"/>
    </location>
</feature>
<reference evidence="13" key="1">
    <citation type="journal article" date="2010" name="Genome Biol.">
        <title>Genome sequence of the necrotrophic plant pathogen Pythium ultimum reveals original pathogenicity mechanisms and effector repertoire.</title>
        <authorList>
            <person name="Levesque C.A."/>
            <person name="Brouwer H."/>
            <person name="Cano L."/>
            <person name="Hamilton J.P."/>
            <person name="Holt C."/>
            <person name="Huitema E."/>
            <person name="Raffaele S."/>
            <person name="Robideau G.P."/>
            <person name="Thines M."/>
            <person name="Win J."/>
            <person name="Zerillo M.M."/>
            <person name="Beakes G.W."/>
            <person name="Boore J.L."/>
            <person name="Busam D."/>
            <person name="Dumas B."/>
            <person name="Ferriera S."/>
            <person name="Fuerstenberg S.I."/>
            <person name="Gachon C.M."/>
            <person name="Gaulin E."/>
            <person name="Govers F."/>
            <person name="Grenville-Briggs L."/>
            <person name="Horner N."/>
            <person name="Hostetler J."/>
            <person name="Jiang R.H."/>
            <person name="Johnson J."/>
            <person name="Krajaejun T."/>
            <person name="Lin H."/>
            <person name="Meijer H.J."/>
            <person name="Moore B."/>
            <person name="Morris P."/>
            <person name="Phuntmart V."/>
            <person name="Puiu D."/>
            <person name="Shetty J."/>
            <person name="Stajich J.E."/>
            <person name="Tripathy S."/>
            <person name="Wawra S."/>
            <person name="van West P."/>
            <person name="Whitty B.R."/>
            <person name="Coutinho P.M."/>
            <person name="Henrissat B."/>
            <person name="Martin F."/>
            <person name="Thomas P.D."/>
            <person name="Tyler B.M."/>
            <person name="De Vries R.P."/>
            <person name="Kamoun S."/>
            <person name="Yandell M."/>
            <person name="Tisserat N."/>
            <person name="Buell C.R."/>
        </authorList>
    </citation>
    <scope>NUCLEOTIDE SEQUENCE</scope>
    <source>
        <strain evidence="13">DAOM:BR144</strain>
    </source>
</reference>
<sequence>MAMDRSAMLSPMRPKPRGAAANGAHTDGPVTPAVIRVNERSIHHPSPNRTEAAAAMMHLFTSSTVDNANPSAKGSKIPRDAMGKNGKLKRRYVRKVPRKLDTSSASVVKKAIKSEKTDAKDERTTSGANDDGEDQSTVKSAIGSEKEEQDGANGEWKMSGDEIKYFPFREYNRKEKSLGLLCENFLKLYRSNHMSEICLDRAASELGVERRRIYDIVNILESIHLVSRKSKNLYNWHGLSALPVSITAMKMRYAELQKEGSIGPCTYDYNFKDRRRGKSLSKLSQMFVQLFLQKEHCIIPLDQAAKQLIQMEESENEEDRLLKTKIRRLYDVANVLVSVGLIEKLQLSNSRKPVFRWRNRTAAELQQGLELAESEHAFQVKQEIQQLQQQPASEDVTIKSESPSSIDLECQEDVDAMKTSQSCDESDSFDDGSDSQSDSSSSSKQKRKYTKSAAASPASSEVDVAVKRIKTNSHPPATSASTPSPIENSTSSQMAAAAPSPVTRMLRFDGNNLPVHPQIILHEQQEQVRVYMQQYIREYVDYLIVQQVRPDPSTGAAHTTAGEVETESSVATITQDIHSTPVSMPSLTNRVTSDLAGSIHDLLFSTNTTSPQSVSDLLTTENRVISKNVPYVTISPARFSDPDSVSKASATKYPPPLAPVKSSAGAASESVDMHDQPRKLLAELQSTTSTGAPL</sequence>
<evidence type="ECO:0000256" key="9">
    <source>
        <dbReference type="RuleBase" id="RU003796"/>
    </source>
</evidence>
<evidence type="ECO:0000256" key="4">
    <source>
        <dbReference type="ARBA" id="ARBA00023015"/>
    </source>
</evidence>
<organism evidence="12 13">
    <name type="scientific">Globisporangium ultimum (strain ATCC 200006 / CBS 805.95 / DAOM BR144)</name>
    <name type="common">Pythium ultimum</name>
    <dbReference type="NCBI Taxonomy" id="431595"/>
    <lineage>
        <taxon>Eukaryota</taxon>
        <taxon>Sar</taxon>
        <taxon>Stramenopiles</taxon>
        <taxon>Oomycota</taxon>
        <taxon>Peronosporomycetes</taxon>
        <taxon>Pythiales</taxon>
        <taxon>Pythiaceae</taxon>
        <taxon>Globisporangium</taxon>
    </lineage>
</organism>
<name>K3X798_GLOUD</name>
<keyword evidence="4 9" id="KW-0805">Transcription regulation</keyword>
<dbReference type="FunFam" id="1.10.10.10:FF:000073">
    <property type="entry name" value="E2F transcription factor 8"/>
    <property type="match status" value="1"/>
</dbReference>
<dbReference type="VEuPathDB" id="FungiDB:PYU1_G013070"/>
<dbReference type="GO" id="GO:0000981">
    <property type="term" value="F:DNA-binding transcription factor activity, RNA polymerase II-specific"/>
    <property type="evidence" value="ECO:0007669"/>
    <property type="project" value="TreeGrafter"/>
</dbReference>
<evidence type="ECO:0000256" key="2">
    <source>
        <dbReference type="ARBA" id="ARBA00010940"/>
    </source>
</evidence>
<dbReference type="OMA" id="FPFREYN"/>
<keyword evidence="7 9" id="KW-0539">Nucleus</keyword>
<dbReference type="PANTHER" id="PTHR12081">
    <property type="entry name" value="TRANSCRIPTION FACTOR E2F"/>
    <property type="match status" value="1"/>
</dbReference>
<dbReference type="SMART" id="SM01372">
    <property type="entry name" value="E2F_TDP"/>
    <property type="match status" value="2"/>
</dbReference>
<dbReference type="InterPro" id="IPR036390">
    <property type="entry name" value="WH_DNA-bd_sf"/>
</dbReference>
<dbReference type="FunFam" id="1.10.10.10:FF:000295">
    <property type="entry name" value="E2F transcription factor-like E2FE"/>
    <property type="match status" value="1"/>
</dbReference>
<evidence type="ECO:0000256" key="10">
    <source>
        <dbReference type="SAM" id="MobiDB-lite"/>
    </source>
</evidence>
<evidence type="ECO:0000256" key="7">
    <source>
        <dbReference type="ARBA" id="ARBA00023242"/>
    </source>
</evidence>
<protein>
    <recommendedName>
        <fullName evidence="11">E2F/DP family winged-helix DNA-binding domain-containing protein</fullName>
    </recommendedName>
</protein>
<dbReference type="HOGENOM" id="CLU_018903_0_0_1"/>
<feature type="compositionally biased region" description="Basic and acidic residues" evidence="10">
    <location>
        <begin position="671"/>
        <end position="681"/>
    </location>
</feature>
<dbReference type="GO" id="GO:0000978">
    <property type="term" value="F:RNA polymerase II cis-regulatory region sequence-specific DNA binding"/>
    <property type="evidence" value="ECO:0007669"/>
    <property type="project" value="InterPro"/>
</dbReference>
<feature type="compositionally biased region" description="Polar residues" evidence="10">
    <location>
        <begin position="684"/>
        <end position="694"/>
    </location>
</feature>
<feature type="compositionally biased region" description="Basic and acidic residues" evidence="10">
    <location>
        <begin position="112"/>
        <end position="124"/>
    </location>
</feature>
<feature type="compositionally biased region" description="Low complexity" evidence="10">
    <location>
        <begin position="473"/>
        <end position="485"/>
    </location>
</feature>
<evidence type="ECO:0000256" key="1">
    <source>
        <dbReference type="ARBA" id="ARBA00004123"/>
    </source>
</evidence>
<feature type="region of interest" description="Disordered" evidence="10">
    <location>
        <begin position="64"/>
        <end position="156"/>
    </location>
</feature>
<dbReference type="SUPFAM" id="SSF46785">
    <property type="entry name" value="Winged helix' DNA-binding domain"/>
    <property type="match status" value="2"/>
</dbReference>
<reference evidence="13" key="2">
    <citation type="submission" date="2010-04" db="EMBL/GenBank/DDBJ databases">
        <authorList>
            <person name="Buell R."/>
            <person name="Hamilton J."/>
            <person name="Hostetler J."/>
        </authorList>
    </citation>
    <scope>NUCLEOTIDE SEQUENCE [LARGE SCALE GENOMIC DNA]</scope>
    <source>
        <strain evidence="13">DAOM:BR144</strain>
    </source>
</reference>
<evidence type="ECO:0000256" key="6">
    <source>
        <dbReference type="ARBA" id="ARBA00023163"/>
    </source>
</evidence>
<evidence type="ECO:0000313" key="13">
    <source>
        <dbReference type="Proteomes" id="UP000019132"/>
    </source>
</evidence>
<keyword evidence="3" id="KW-0678">Repressor</keyword>
<keyword evidence="6 9" id="KW-0804">Transcription</keyword>
<dbReference type="InParanoid" id="K3X798"/>
<evidence type="ECO:0000256" key="3">
    <source>
        <dbReference type="ARBA" id="ARBA00022491"/>
    </source>
</evidence>
<feature type="region of interest" description="Disordered" evidence="10">
    <location>
        <begin position="415"/>
        <end position="499"/>
    </location>
</feature>
<dbReference type="Pfam" id="PF02319">
    <property type="entry name" value="WHD_E2F_TDP"/>
    <property type="match status" value="2"/>
</dbReference>
<dbReference type="InterPro" id="IPR036388">
    <property type="entry name" value="WH-like_DNA-bd_sf"/>
</dbReference>
<evidence type="ECO:0000256" key="8">
    <source>
        <dbReference type="ARBA" id="ARBA00023306"/>
    </source>
</evidence>
<dbReference type="Gene3D" id="1.10.10.10">
    <property type="entry name" value="Winged helix-like DNA-binding domain superfamily/Winged helix DNA-binding domain"/>
    <property type="match status" value="2"/>
</dbReference>
<feature type="domain" description="E2F/DP family winged-helix DNA-binding" evidence="11">
    <location>
        <begin position="173"/>
        <end position="238"/>
    </location>
</feature>
<keyword evidence="5 9" id="KW-0238">DNA-binding</keyword>
<feature type="region of interest" description="Disordered" evidence="10">
    <location>
        <begin position="636"/>
        <end position="694"/>
    </location>
</feature>
<feature type="compositionally biased region" description="Acidic residues" evidence="10">
    <location>
        <begin position="424"/>
        <end position="433"/>
    </location>
</feature>
<evidence type="ECO:0000259" key="11">
    <source>
        <dbReference type="SMART" id="SM01372"/>
    </source>
</evidence>
<comment type="similarity">
    <text evidence="2 9">Belongs to the E2F/DP family.</text>
</comment>
<evidence type="ECO:0000313" key="12">
    <source>
        <dbReference type="EnsemblProtists" id="PYU1_T013097"/>
    </source>
</evidence>
<reference evidence="12" key="3">
    <citation type="submission" date="2015-02" db="UniProtKB">
        <authorList>
            <consortium name="EnsemblProtists"/>
        </authorList>
    </citation>
    <scope>IDENTIFICATION</scope>
    <source>
        <strain evidence="12">DAOM BR144</strain>
    </source>
</reference>
<dbReference type="InterPro" id="IPR015633">
    <property type="entry name" value="E2F"/>
</dbReference>
<dbReference type="Proteomes" id="UP000019132">
    <property type="component" value="Unassembled WGS sequence"/>
</dbReference>
<proteinExistence type="inferred from homology"/>
<dbReference type="eggNOG" id="KOG2578">
    <property type="taxonomic scope" value="Eukaryota"/>
</dbReference>
<keyword evidence="13" id="KW-1185">Reference proteome</keyword>